<protein>
    <submittedName>
        <fullName evidence="1">Uncharacterized protein</fullName>
    </submittedName>
</protein>
<gene>
    <name evidence="1" type="ORF">Agabi119p4_8974</name>
</gene>
<dbReference type="Proteomes" id="UP000629468">
    <property type="component" value="Unassembled WGS sequence"/>
</dbReference>
<organism evidence="1 2">
    <name type="scientific">Agaricus bisporus var. burnettii</name>
    <dbReference type="NCBI Taxonomy" id="192524"/>
    <lineage>
        <taxon>Eukaryota</taxon>
        <taxon>Fungi</taxon>
        <taxon>Dikarya</taxon>
        <taxon>Basidiomycota</taxon>
        <taxon>Agaricomycotina</taxon>
        <taxon>Agaricomycetes</taxon>
        <taxon>Agaricomycetidae</taxon>
        <taxon>Agaricales</taxon>
        <taxon>Agaricineae</taxon>
        <taxon>Agaricaceae</taxon>
        <taxon>Agaricus</taxon>
    </lineage>
</organism>
<name>A0A8H7C5L7_AGABI</name>
<comment type="caution">
    <text evidence="1">The sequence shown here is derived from an EMBL/GenBank/DDBJ whole genome shotgun (WGS) entry which is preliminary data.</text>
</comment>
<evidence type="ECO:0000313" key="1">
    <source>
        <dbReference type="EMBL" id="KAF7762381.1"/>
    </source>
</evidence>
<dbReference type="AlphaFoldDB" id="A0A8H7C5L7"/>
<evidence type="ECO:0000313" key="2">
    <source>
        <dbReference type="Proteomes" id="UP000629468"/>
    </source>
</evidence>
<dbReference type="EMBL" id="JABXXO010000012">
    <property type="protein sequence ID" value="KAF7762381.1"/>
    <property type="molecule type" value="Genomic_DNA"/>
</dbReference>
<accession>A0A8H7C5L7</accession>
<proteinExistence type="predicted"/>
<reference evidence="1 2" key="1">
    <citation type="journal article" name="Sci. Rep.">
        <title>Telomere-to-telomere assembled and centromere annotated genomes of the two main subspecies of the button mushroom Agaricus bisporus reveal especially polymorphic chromosome ends.</title>
        <authorList>
            <person name="Sonnenberg A.S.M."/>
            <person name="Sedaghat-Telgerd N."/>
            <person name="Lavrijssen B."/>
            <person name="Ohm R.A."/>
            <person name="Hendrickx P.M."/>
            <person name="Scholtmeijer K."/>
            <person name="Baars J.J.P."/>
            <person name="van Peer A."/>
        </authorList>
    </citation>
    <scope>NUCLEOTIDE SEQUENCE [LARGE SCALE GENOMIC DNA]</scope>
    <source>
        <strain evidence="1 2">H119_p4</strain>
    </source>
</reference>
<sequence>MFGKPVTILDVVVEAWSAEVVDCGIPQRLAFKIMVRKDLSSMGAPRAVAFDHFVELRRVSSAFRMAISEATSVARVDSQGVSLDEDIVVVWGVGEVVSAGVVIVMFGGDDIGLCIEPSR</sequence>